<proteinExistence type="predicted"/>
<keyword evidence="3" id="KW-1185">Reference proteome</keyword>
<name>A0A0E0ME17_ORYPU</name>
<protein>
    <submittedName>
        <fullName evidence="2">Uncharacterized protein</fullName>
    </submittedName>
</protein>
<dbReference type="HOGENOM" id="CLU_2964967_0_0_1"/>
<evidence type="ECO:0000313" key="2">
    <source>
        <dbReference type="EnsemblPlants" id="OPUNC11G07260.1"/>
    </source>
</evidence>
<evidence type="ECO:0000313" key="3">
    <source>
        <dbReference type="Proteomes" id="UP000026962"/>
    </source>
</evidence>
<reference evidence="2" key="2">
    <citation type="submission" date="2018-05" db="EMBL/GenBank/DDBJ databases">
        <title>OpunRS2 (Oryza punctata Reference Sequence Version 2).</title>
        <authorList>
            <person name="Zhang J."/>
            <person name="Kudrna D."/>
            <person name="Lee S."/>
            <person name="Talag J."/>
            <person name="Welchert J."/>
            <person name="Wing R.A."/>
        </authorList>
    </citation>
    <scope>NUCLEOTIDE SEQUENCE [LARGE SCALE GENOMIC DNA]</scope>
</reference>
<feature type="region of interest" description="Disordered" evidence="1">
    <location>
        <begin position="1"/>
        <end position="59"/>
    </location>
</feature>
<dbReference type="AlphaFoldDB" id="A0A0E0ME17"/>
<dbReference type="Gramene" id="OPUNC11G07260.1">
    <property type="protein sequence ID" value="OPUNC11G07260.1"/>
    <property type="gene ID" value="OPUNC11G07260"/>
</dbReference>
<organism evidence="2">
    <name type="scientific">Oryza punctata</name>
    <name type="common">Red rice</name>
    <dbReference type="NCBI Taxonomy" id="4537"/>
    <lineage>
        <taxon>Eukaryota</taxon>
        <taxon>Viridiplantae</taxon>
        <taxon>Streptophyta</taxon>
        <taxon>Embryophyta</taxon>
        <taxon>Tracheophyta</taxon>
        <taxon>Spermatophyta</taxon>
        <taxon>Magnoliopsida</taxon>
        <taxon>Liliopsida</taxon>
        <taxon>Poales</taxon>
        <taxon>Poaceae</taxon>
        <taxon>BOP clade</taxon>
        <taxon>Oryzoideae</taxon>
        <taxon>Oryzeae</taxon>
        <taxon>Oryzinae</taxon>
        <taxon>Oryza</taxon>
    </lineage>
</organism>
<feature type="compositionally biased region" description="Low complexity" evidence="1">
    <location>
        <begin position="48"/>
        <end position="59"/>
    </location>
</feature>
<dbReference type="EnsemblPlants" id="OPUNC11G07260.1">
    <property type="protein sequence ID" value="OPUNC11G07260.1"/>
    <property type="gene ID" value="OPUNC11G07260"/>
</dbReference>
<sequence length="59" mass="6797">MMSGRGLRTPGRSSDRRQQQCRASGRRQQPRDKACSEEWVGSRRRQASSKQRAAGRFDM</sequence>
<accession>A0A0E0ME17</accession>
<reference evidence="2" key="1">
    <citation type="submission" date="2015-04" db="UniProtKB">
        <authorList>
            <consortium name="EnsemblPlants"/>
        </authorList>
    </citation>
    <scope>IDENTIFICATION</scope>
</reference>
<evidence type="ECO:0000256" key="1">
    <source>
        <dbReference type="SAM" id="MobiDB-lite"/>
    </source>
</evidence>
<dbReference type="Proteomes" id="UP000026962">
    <property type="component" value="Chromosome 11"/>
</dbReference>